<evidence type="ECO:0000256" key="1">
    <source>
        <dbReference type="ARBA" id="ARBA00022741"/>
    </source>
</evidence>
<dbReference type="InterPro" id="IPR000432">
    <property type="entry name" value="DNA_mismatch_repair_MutS_C"/>
</dbReference>
<dbReference type="GO" id="GO:0030983">
    <property type="term" value="F:mismatched DNA binding"/>
    <property type="evidence" value="ECO:0007669"/>
    <property type="project" value="InterPro"/>
</dbReference>
<dbReference type="KEGG" id="crs:FQB35_13840"/>
<accession>A0A5C0SF55</accession>
<dbReference type="InterPro" id="IPR007696">
    <property type="entry name" value="DNA_mismatch_repair_MutS_core"/>
</dbReference>
<dbReference type="InterPro" id="IPR027417">
    <property type="entry name" value="P-loop_NTPase"/>
</dbReference>
<dbReference type="PANTHER" id="PTHR11361">
    <property type="entry name" value="DNA MISMATCH REPAIR PROTEIN MUTS FAMILY MEMBER"/>
    <property type="match status" value="1"/>
</dbReference>
<dbReference type="PANTHER" id="PTHR11361:SF14">
    <property type="entry name" value="DNA MISMATCH REPAIR PROTEIN MUTS, TYPE 2"/>
    <property type="match status" value="1"/>
</dbReference>
<reference evidence="7 8" key="1">
    <citation type="submission" date="2019-07" db="EMBL/GenBank/DDBJ databases">
        <title>Complete genome of Crassaminicella thermophila SY095.</title>
        <authorList>
            <person name="Li X."/>
        </authorList>
    </citation>
    <scope>NUCLEOTIDE SEQUENCE [LARGE SCALE GENOMIC DNA]</scope>
    <source>
        <strain evidence="7 8">SY095</strain>
    </source>
</reference>
<evidence type="ECO:0000259" key="5">
    <source>
        <dbReference type="SMART" id="SM00533"/>
    </source>
</evidence>
<dbReference type="SUPFAM" id="SSF48334">
    <property type="entry name" value="DNA repair protein MutS, domain III"/>
    <property type="match status" value="1"/>
</dbReference>
<proteinExistence type="predicted"/>
<evidence type="ECO:0000313" key="7">
    <source>
        <dbReference type="EMBL" id="QEK13265.1"/>
    </source>
</evidence>
<feature type="domain" description="DNA mismatch repair proteins mutS family" evidence="6">
    <location>
        <begin position="337"/>
        <end position="541"/>
    </location>
</feature>
<dbReference type="OrthoDB" id="9777812at2"/>
<evidence type="ECO:0000256" key="2">
    <source>
        <dbReference type="ARBA" id="ARBA00022840"/>
    </source>
</evidence>
<dbReference type="InterPro" id="IPR036187">
    <property type="entry name" value="DNA_mismatch_repair_MutS_sf"/>
</dbReference>
<organism evidence="7 8">
    <name type="scientific">Crassaminicella thermophila</name>
    <dbReference type="NCBI Taxonomy" id="2599308"/>
    <lineage>
        <taxon>Bacteria</taxon>
        <taxon>Bacillati</taxon>
        <taxon>Bacillota</taxon>
        <taxon>Clostridia</taxon>
        <taxon>Eubacteriales</taxon>
        <taxon>Clostridiaceae</taxon>
        <taxon>Crassaminicella</taxon>
    </lineage>
</organism>
<keyword evidence="4" id="KW-0175">Coiled coil</keyword>
<dbReference type="Pfam" id="PF00488">
    <property type="entry name" value="MutS_V"/>
    <property type="match status" value="1"/>
</dbReference>
<feature type="coiled-coil region" evidence="4">
    <location>
        <begin position="150"/>
        <end position="184"/>
    </location>
</feature>
<keyword evidence="3" id="KW-0238">DNA-binding</keyword>
<protein>
    <submittedName>
        <fullName evidence="7">DNA mismatch repair protein MutS</fullName>
    </submittedName>
</protein>
<keyword evidence="1" id="KW-0547">Nucleotide-binding</keyword>
<gene>
    <name evidence="7" type="ORF">FQB35_13840</name>
</gene>
<evidence type="ECO:0000256" key="4">
    <source>
        <dbReference type="SAM" id="Coils"/>
    </source>
</evidence>
<name>A0A5C0SF55_CRATE</name>
<feature type="domain" description="DNA mismatch repair protein MutS core" evidence="5">
    <location>
        <begin position="8"/>
        <end position="320"/>
    </location>
</feature>
<dbReference type="GO" id="GO:0006298">
    <property type="term" value="P:mismatch repair"/>
    <property type="evidence" value="ECO:0007669"/>
    <property type="project" value="InterPro"/>
</dbReference>
<dbReference type="SMART" id="SM00534">
    <property type="entry name" value="MUTSac"/>
    <property type="match status" value="1"/>
</dbReference>
<dbReference type="AlphaFoldDB" id="A0A5C0SF55"/>
<dbReference type="GO" id="GO:0140664">
    <property type="term" value="F:ATP-dependent DNA damage sensor activity"/>
    <property type="evidence" value="ECO:0007669"/>
    <property type="project" value="InterPro"/>
</dbReference>
<dbReference type="Proteomes" id="UP000324646">
    <property type="component" value="Chromosome"/>
</dbReference>
<dbReference type="SUPFAM" id="SSF52540">
    <property type="entry name" value="P-loop containing nucleoside triphosphate hydrolases"/>
    <property type="match status" value="1"/>
</dbReference>
<dbReference type="SMART" id="SM00533">
    <property type="entry name" value="MUTSd"/>
    <property type="match status" value="1"/>
</dbReference>
<keyword evidence="2" id="KW-0067">ATP-binding</keyword>
<evidence type="ECO:0000313" key="8">
    <source>
        <dbReference type="Proteomes" id="UP000324646"/>
    </source>
</evidence>
<keyword evidence="8" id="KW-1185">Reference proteome</keyword>
<dbReference type="InterPro" id="IPR045076">
    <property type="entry name" value="MutS"/>
</dbReference>
<dbReference type="EMBL" id="CP042243">
    <property type="protein sequence ID" value="QEK13265.1"/>
    <property type="molecule type" value="Genomic_DNA"/>
</dbReference>
<sequence>MFISERVFQNLELDYIFNRITVYTPYGEQCKKEMKPFLREEKEFLLEEYNRIEKVVSLLEKHRYTFVEMRSIFKHIKDLRGSFKRIEEDEVLSTVELFEIKSFLFFLLKLDDLLKKLKWNVPKNLKIMPMPSLMDLLDPEKSGVNTFYIYDAYSKKLQTIRKKIKDIESQIHRSKKEAREALQKELNIKIRPNGEVLVNKSNREMVEALEKCKGLIYSSETYMNITFKVKLDESLDEKFKELDELKLQEEEEEFIVRTQLTQELKKKLDDFYRNIKAIGALDLLIAKGYLAVGMKGVKPQVSDVEKLHIVEGRHIKVADTLRKQGKEFTPITVNLKKGVTCITGANMGGKTISLKLIGILSAMAQYGLFVPAKAMTFSLKDYIFFSLGDLQSTDMGLSTFGAEILEIKKIIERVNERGLILIDELARGTNPAEGYAISKAIINFLKNKNTITVVTSHFDGLTDDEEVYHLQVKGLEGIDYETLKQEIESQCEFGIEIVHKYMDYRLIEVKNKNKVPRDAINIARLMGLQEVLLKEAESHLEKC</sequence>
<dbReference type="GO" id="GO:0005524">
    <property type="term" value="F:ATP binding"/>
    <property type="evidence" value="ECO:0007669"/>
    <property type="project" value="UniProtKB-KW"/>
</dbReference>
<evidence type="ECO:0000256" key="3">
    <source>
        <dbReference type="ARBA" id="ARBA00023125"/>
    </source>
</evidence>
<dbReference type="Gene3D" id="3.40.50.300">
    <property type="entry name" value="P-loop containing nucleotide triphosphate hydrolases"/>
    <property type="match status" value="1"/>
</dbReference>
<dbReference type="RefSeq" id="WP_148810437.1">
    <property type="nucleotide sequence ID" value="NZ_CP042243.1"/>
</dbReference>
<evidence type="ECO:0000259" key="6">
    <source>
        <dbReference type="SMART" id="SM00534"/>
    </source>
</evidence>